<organism evidence="2 3">
    <name type="scientific">Streptomyces catenulae</name>
    <dbReference type="NCBI Taxonomy" id="66875"/>
    <lineage>
        <taxon>Bacteria</taxon>
        <taxon>Bacillati</taxon>
        <taxon>Actinomycetota</taxon>
        <taxon>Actinomycetes</taxon>
        <taxon>Kitasatosporales</taxon>
        <taxon>Streptomycetaceae</taxon>
        <taxon>Streptomyces</taxon>
    </lineage>
</organism>
<name>A0ABV2YXU9_9ACTN</name>
<sequence length="347" mass="38119">MLRSSVVRTAAAPDGRTLGSLLAHYADAGEPLSCEPVAEGLLNRGYTLVTTDGRYFLKHHLDGDRGSISHQHRATLRLAALGLPLAPPLARADGRTVTVLDGRCYALHPWVDGEHLGGTALTLAQSRRLGALLGLVHTALERVMPAQRRPGPAPHAQPSAEPAQTFDVIDELLALARVTRPRTSFEELAEHRLRERRALLERHAHRRPADPGAAAVGWVHGDFHPLNVLYRGTAPAAIIDWDRLGVQPRAEEAVRAAAIFFVRPCGTLDLAKVAAYAGAYRGARGADAGELAAAVHRVWWERLNDFWMLTWRYRLGDRRTDPQFPAASALAVWWTREYQAVRDAFTG</sequence>
<evidence type="ECO:0000259" key="1">
    <source>
        <dbReference type="Pfam" id="PF01636"/>
    </source>
</evidence>
<dbReference type="Gene3D" id="3.30.200.20">
    <property type="entry name" value="Phosphorylase Kinase, domain 1"/>
    <property type="match status" value="1"/>
</dbReference>
<keyword evidence="3" id="KW-1185">Reference proteome</keyword>
<feature type="domain" description="Aminoglycoside phosphotransferase" evidence="1">
    <location>
        <begin position="34"/>
        <end position="284"/>
    </location>
</feature>
<evidence type="ECO:0000313" key="2">
    <source>
        <dbReference type="EMBL" id="MEU3710359.1"/>
    </source>
</evidence>
<dbReference type="EMBL" id="JBEZVI010000006">
    <property type="protein sequence ID" value="MEU3710359.1"/>
    <property type="molecule type" value="Genomic_DNA"/>
</dbReference>
<comment type="caution">
    <text evidence="2">The sequence shown here is derived from an EMBL/GenBank/DDBJ whole genome shotgun (WGS) entry which is preliminary data.</text>
</comment>
<dbReference type="SUPFAM" id="SSF56112">
    <property type="entry name" value="Protein kinase-like (PK-like)"/>
    <property type="match status" value="1"/>
</dbReference>
<protein>
    <submittedName>
        <fullName evidence="2">Phosphotransferase</fullName>
    </submittedName>
</protein>
<reference evidence="2 3" key="1">
    <citation type="submission" date="2024-06" db="EMBL/GenBank/DDBJ databases">
        <title>The Natural Products Discovery Center: Release of the First 8490 Sequenced Strains for Exploring Actinobacteria Biosynthetic Diversity.</title>
        <authorList>
            <person name="Kalkreuter E."/>
            <person name="Kautsar S.A."/>
            <person name="Yang D."/>
            <person name="Bader C.D."/>
            <person name="Teijaro C.N."/>
            <person name="Fluegel L."/>
            <person name="Davis C.M."/>
            <person name="Simpson J.R."/>
            <person name="Lauterbach L."/>
            <person name="Steele A.D."/>
            <person name="Gui C."/>
            <person name="Meng S."/>
            <person name="Li G."/>
            <person name="Viehrig K."/>
            <person name="Ye F."/>
            <person name="Su P."/>
            <person name="Kiefer A.F."/>
            <person name="Nichols A."/>
            <person name="Cepeda A.J."/>
            <person name="Yan W."/>
            <person name="Fan B."/>
            <person name="Jiang Y."/>
            <person name="Adhikari A."/>
            <person name="Zheng C.-J."/>
            <person name="Schuster L."/>
            <person name="Cowan T.M."/>
            <person name="Smanski M.J."/>
            <person name="Chevrette M.G."/>
            <person name="De Carvalho L.P.S."/>
            <person name="Shen B."/>
        </authorList>
    </citation>
    <scope>NUCLEOTIDE SEQUENCE [LARGE SCALE GENOMIC DNA]</scope>
    <source>
        <strain evidence="2 3">NPDC033039</strain>
    </source>
</reference>
<accession>A0ABV2YXU9</accession>
<evidence type="ECO:0000313" key="3">
    <source>
        <dbReference type="Proteomes" id="UP001550853"/>
    </source>
</evidence>
<dbReference type="RefSeq" id="WP_030286531.1">
    <property type="nucleotide sequence ID" value="NZ_JBEZVI010000006.1"/>
</dbReference>
<dbReference type="Pfam" id="PF01636">
    <property type="entry name" value="APH"/>
    <property type="match status" value="1"/>
</dbReference>
<dbReference type="InterPro" id="IPR002575">
    <property type="entry name" value="Aminoglycoside_PTrfase"/>
</dbReference>
<gene>
    <name evidence="2" type="ORF">AB0E61_09675</name>
</gene>
<dbReference type="Gene3D" id="3.90.1200.10">
    <property type="match status" value="1"/>
</dbReference>
<dbReference type="InterPro" id="IPR011009">
    <property type="entry name" value="Kinase-like_dom_sf"/>
</dbReference>
<proteinExistence type="predicted"/>
<dbReference type="Proteomes" id="UP001550853">
    <property type="component" value="Unassembled WGS sequence"/>
</dbReference>